<accession>A0ABT5BVS6</accession>
<organism evidence="1 2">
    <name type="scientific">Sorangium atrum</name>
    <dbReference type="NCBI Taxonomy" id="2995308"/>
    <lineage>
        <taxon>Bacteria</taxon>
        <taxon>Pseudomonadati</taxon>
        <taxon>Myxococcota</taxon>
        <taxon>Polyangia</taxon>
        <taxon>Polyangiales</taxon>
        <taxon>Polyangiaceae</taxon>
        <taxon>Sorangium</taxon>
    </lineage>
</organism>
<dbReference type="PANTHER" id="PTHR35580">
    <property type="entry name" value="CELL SURFACE GLYCOPROTEIN (S-LAYER PROTEIN)-LIKE PROTEIN"/>
    <property type="match status" value="1"/>
</dbReference>
<reference evidence="1 2" key="1">
    <citation type="submission" date="2023-01" db="EMBL/GenBank/DDBJ databases">
        <title>Minimal conservation of predation-associated metabolite biosynthetic gene clusters underscores biosynthetic potential of Myxococcota including descriptions for ten novel species: Archangium lansinium sp. nov., Myxococcus landrumus sp. nov., Nannocystis bai.</title>
        <authorList>
            <person name="Ahearne A."/>
            <person name="Stevens C."/>
            <person name="Dowd S."/>
        </authorList>
    </citation>
    <scope>NUCLEOTIDE SEQUENCE [LARGE SCALE GENOMIC DNA]</scope>
    <source>
        <strain evidence="1 2">WIWO2</strain>
    </source>
</reference>
<sequence>MAKLDPLGSHLWSKRFGDAEFQGAYDVINDSLGNVVIAGDFLGQVDFGGDLLTSAGSADAFVVKLNAEGGHVWSKRFGDASAQSTTRLAVDGSNNIVAVGRFTGTIDLGNGSFNSADSSSFIAKFDSNGTSLWSKAFAVGVMGVAADQVGNVFVSGYFQGSVDFGGGLLTSAGAADMFIAKFDAAGNHVWSKRFGDVKDQNATRVVVDAKGRISVVGEFDGRVDLGGGPLVSDAPWDTLLAQFDEFGNFVWAKKFGASGFQAARGLAVDSSGNIIISAFTDAPIDFGHGSLPTQGSNDVYIAKFSSDGAHTWSATLGDSSEQYAMSVATDSHGNVLLIGGFRSTIDFGLGSLASTGGYDIFVAKFLP</sequence>
<proteinExistence type="predicted"/>
<keyword evidence="2" id="KW-1185">Reference proteome</keyword>
<protein>
    <recommendedName>
        <fullName evidence="3">Beta-propeller repeat protein</fullName>
    </recommendedName>
</protein>
<evidence type="ECO:0008006" key="3">
    <source>
        <dbReference type="Google" id="ProtNLM"/>
    </source>
</evidence>
<dbReference type="Proteomes" id="UP001217485">
    <property type="component" value="Unassembled WGS sequence"/>
</dbReference>
<dbReference type="InterPro" id="IPR052918">
    <property type="entry name" value="Motility_Chemotaxis_Reg"/>
</dbReference>
<name>A0ABT5BVS6_9BACT</name>
<dbReference type="SUPFAM" id="SSF101898">
    <property type="entry name" value="NHL repeat"/>
    <property type="match status" value="1"/>
</dbReference>
<dbReference type="InterPro" id="IPR011042">
    <property type="entry name" value="6-blade_b-propeller_TolB-like"/>
</dbReference>
<evidence type="ECO:0000313" key="2">
    <source>
        <dbReference type="Proteomes" id="UP001217485"/>
    </source>
</evidence>
<comment type="caution">
    <text evidence="1">The sequence shown here is derived from an EMBL/GenBank/DDBJ whole genome shotgun (WGS) entry which is preliminary data.</text>
</comment>
<evidence type="ECO:0000313" key="1">
    <source>
        <dbReference type="EMBL" id="MDC0678253.1"/>
    </source>
</evidence>
<gene>
    <name evidence="1" type="ORF">POL72_10955</name>
</gene>
<dbReference type="RefSeq" id="WP_272095043.1">
    <property type="nucleotide sequence ID" value="NZ_JAQNDK010000001.1"/>
</dbReference>
<dbReference type="PANTHER" id="PTHR35580:SF1">
    <property type="entry name" value="PHYTASE-LIKE DOMAIN-CONTAINING PROTEIN"/>
    <property type="match status" value="1"/>
</dbReference>
<dbReference type="EMBL" id="JAQNDK010000001">
    <property type="protein sequence ID" value="MDC0678253.1"/>
    <property type="molecule type" value="Genomic_DNA"/>
</dbReference>
<dbReference type="Gene3D" id="2.120.10.30">
    <property type="entry name" value="TolB, C-terminal domain"/>
    <property type="match status" value="1"/>
</dbReference>